<dbReference type="SUPFAM" id="SSF53474">
    <property type="entry name" value="alpha/beta-Hydrolases"/>
    <property type="match status" value="1"/>
</dbReference>
<dbReference type="Proteomes" id="UP001589755">
    <property type="component" value="Unassembled WGS sequence"/>
</dbReference>
<dbReference type="Gene3D" id="3.40.50.1820">
    <property type="entry name" value="alpha/beta hydrolase"/>
    <property type="match status" value="1"/>
</dbReference>
<evidence type="ECO:0000313" key="1">
    <source>
        <dbReference type="EMBL" id="MFC0207818.1"/>
    </source>
</evidence>
<organism evidence="1 2">
    <name type="scientific">Chelativorans intermedius</name>
    <dbReference type="NCBI Taxonomy" id="515947"/>
    <lineage>
        <taxon>Bacteria</taxon>
        <taxon>Pseudomonadati</taxon>
        <taxon>Pseudomonadota</taxon>
        <taxon>Alphaproteobacteria</taxon>
        <taxon>Hyphomicrobiales</taxon>
        <taxon>Phyllobacteriaceae</taxon>
        <taxon>Chelativorans</taxon>
    </lineage>
</organism>
<keyword evidence="2" id="KW-1185">Reference proteome</keyword>
<dbReference type="GO" id="GO:0016787">
    <property type="term" value="F:hydrolase activity"/>
    <property type="evidence" value="ECO:0007669"/>
    <property type="project" value="UniProtKB-KW"/>
</dbReference>
<proteinExistence type="predicted"/>
<gene>
    <name evidence="1" type="ORF">ACFFJ2_05315</name>
</gene>
<sequence length="390" mass="41964">MPFASISRRLLPLLLVLLAAGCASVDRHRLIAETIAPATPAQLSALHRIFIATSRERTPAPGVIFSGERAQQTAFAFVDISVPAIHQAGREERSPSPRVADPARYFAARRLGIYGGEKGFRDALARDIAARGGRALVFVHGFNTGFDDAVYRITQIVHDSGYLGAPVLFTWASAARTVDYIYDNNSATAARDALEETLRLVASAGARRIDIVAHSMGSWVTMEALRQLAIAGDRDLGGRLADVVLASPDIDVDVFKTQMRRYGVPEQNFFILTSRDDRALDVSRLIAGNRPRLGGAIDAQELAGYGVTVIDATELSSPSGLNHSKFAENPLLVRLLGEGLAASRNGPTPSEQEISRRIERLTRGIGQTIGSAAELIVTTPFEALNIAVGQ</sequence>
<dbReference type="InterPro" id="IPR029058">
    <property type="entry name" value="AB_hydrolase_fold"/>
</dbReference>
<dbReference type="RefSeq" id="WP_261518695.1">
    <property type="nucleotide sequence ID" value="NZ_JAODNW010000001.1"/>
</dbReference>
<dbReference type="Pfam" id="PF05990">
    <property type="entry name" value="DUF900"/>
    <property type="match status" value="1"/>
</dbReference>
<comment type="caution">
    <text evidence="1">The sequence shown here is derived from an EMBL/GenBank/DDBJ whole genome shotgun (WGS) entry which is preliminary data.</text>
</comment>
<dbReference type="PANTHER" id="PTHR36513">
    <property type="entry name" value="ABC TRANSMEMBRANE TYPE-1 DOMAIN-CONTAINING PROTEIN"/>
    <property type="match status" value="1"/>
</dbReference>
<accession>A0ABV6D597</accession>
<reference evidence="1 2" key="1">
    <citation type="submission" date="2024-09" db="EMBL/GenBank/DDBJ databases">
        <authorList>
            <person name="Sun Q."/>
            <person name="Mori K."/>
        </authorList>
    </citation>
    <scope>NUCLEOTIDE SEQUENCE [LARGE SCALE GENOMIC DNA]</scope>
    <source>
        <strain evidence="1 2">CCM 8543</strain>
    </source>
</reference>
<dbReference type="PANTHER" id="PTHR36513:SF1">
    <property type="entry name" value="TRANSMEMBRANE PROTEIN"/>
    <property type="match status" value="1"/>
</dbReference>
<keyword evidence="1" id="KW-0378">Hydrolase</keyword>
<dbReference type="InterPro" id="IPR014586">
    <property type="entry name" value="UCP033909"/>
</dbReference>
<evidence type="ECO:0000313" key="2">
    <source>
        <dbReference type="Proteomes" id="UP001589755"/>
    </source>
</evidence>
<dbReference type="EMBL" id="JBHLXD010000006">
    <property type="protein sequence ID" value="MFC0207818.1"/>
    <property type="molecule type" value="Genomic_DNA"/>
</dbReference>
<protein>
    <submittedName>
        <fullName evidence="1">Alpha/beta hydrolase</fullName>
    </submittedName>
</protein>
<dbReference type="PIRSF" id="PIRSF033909">
    <property type="entry name" value="UCP033909"/>
    <property type="match status" value="1"/>
</dbReference>
<dbReference type="InterPro" id="IPR010297">
    <property type="entry name" value="DUF900_hydrolase"/>
</dbReference>
<name>A0ABV6D597_9HYPH</name>